<name>A0A4Z2HMW2_9TELE</name>
<evidence type="ECO:0000313" key="1">
    <source>
        <dbReference type="EMBL" id="TNN67209.1"/>
    </source>
</evidence>
<comment type="caution">
    <text evidence="1">The sequence shown here is derived from an EMBL/GenBank/DDBJ whole genome shotgun (WGS) entry which is preliminary data.</text>
</comment>
<dbReference type="EMBL" id="SRLO01000207">
    <property type="protein sequence ID" value="TNN67209.1"/>
    <property type="molecule type" value="Genomic_DNA"/>
</dbReference>
<organism evidence="1 2">
    <name type="scientific">Liparis tanakae</name>
    <name type="common">Tanaka's snailfish</name>
    <dbReference type="NCBI Taxonomy" id="230148"/>
    <lineage>
        <taxon>Eukaryota</taxon>
        <taxon>Metazoa</taxon>
        <taxon>Chordata</taxon>
        <taxon>Craniata</taxon>
        <taxon>Vertebrata</taxon>
        <taxon>Euteleostomi</taxon>
        <taxon>Actinopterygii</taxon>
        <taxon>Neopterygii</taxon>
        <taxon>Teleostei</taxon>
        <taxon>Neoteleostei</taxon>
        <taxon>Acanthomorphata</taxon>
        <taxon>Eupercaria</taxon>
        <taxon>Perciformes</taxon>
        <taxon>Cottioidei</taxon>
        <taxon>Cottales</taxon>
        <taxon>Liparidae</taxon>
        <taxon>Liparis</taxon>
    </lineage>
</organism>
<dbReference type="Proteomes" id="UP000314294">
    <property type="component" value="Unassembled WGS sequence"/>
</dbReference>
<proteinExistence type="predicted"/>
<dbReference type="AlphaFoldDB" id="A0A4Z2HMW2"/>
<protein>
    <submittedName>
        <fullName evidence="1">Uncharacterized protein</fullName>
    </submittedName>
</protein>
<keyword evidence="2" id="KW-1185">Reference proteome</keyword>
<sequence length="227" mass="25876">MLGELYLDSFGVSSRLPLVAEQLLRVAHPGQQLVQCVLKLAQCQKASLQFIFPEHLELGHRLLDGGAIVLLRHFLQQEARLVVQPLHLNLQLEFDFLGISVYLDKLLLLFDDGRVDSGLLQLSQQVLAVFDGGDESAVVAPELVRHVHHIQQLRLPLHQQCLDVAPEEHHLVQFVLYNFNMLPDLVHLHGDGRRLPQAFSDPLQGFQHRLNFIMELVENEERKHLSL</sequence>
<gene>
    <name evidence="1" type="ORF">EYF80_022547</name>
</gene>
<accession>A0A4Z2HMW2</accession>
<reference evidence="1 2" key="1">
    <citation type="submission" date="2019-03" db="EMBL/GenBank/DDBJ databases">
        <title>First draft genome of Liparis tanakae, snailfish: a comprehensive survey of snailfish specific genes.</title>
        <authorList>
            <person name="Kim W."/>
            <person name="Song I."/>
            <person name="Jeong J.-H."/>
            <person name="Kim D."/>
            <person name="Kim S."/>
            <person name="Ryu S."/>
            <person name="Song J.Y."/>
            <person name="Lee S.K."/>
        </authorList>
    </citation>
    <scope>NUCLEOTIDE SEQUENCE [LARGE SCALE GENOMIC DNA]</scope>
    <source>
        <tissue evidence="1">Muscle</tissue>
    </source>
</reference>
<evidence type="ECO:0000313" key="2">
    <source>
        <dbReference type="Proteomes" id="UP000314294"/>
    </source>
</evidence>